<evidence type="ECO:0000313" key="2">
    <source>
        <dbReference type="Proteomes" id="UP000315082"/>
    </source>
</evidence>
<dbReference type="EMBL" id="CP036348">
    <property type="protein sequence ID" value="QDV70804.1"/>
    <property type="molecule type" value="Genomic_DNA"/>
</dbReference>
<gene>
    <name evidence="1" type="ORF">Poly24_45360</name>
</gene>
<name>A0A518JZ39_9BACT</name>
<proteinExistence type="predicted"/>
<dbReference type="Proteomes" id="UP000315082">
    <property type="component" value="Chromosome"/>
</dbReference>
<reference evidence="1 2" key="1">
    <citation type="submission" date="2019-02" db="EMBL/GenBank/DDBJ databases">
        <title>Deep-cultivation of Planctomycetes and their phenomic and genomic characterization uncovers novel biology.</title>
        <authorList>
            <person name="Wiegand S."/>
            <person name="Jogler M."/>
            <person name="Boedeker C."/>
            <person name="Pinto D."/>
            <person name="Vollmers J."/>
            <person name="Rivas-Marin E."/>
            <person name="Kohn T."/>
            <person name="Peeters S.H."/>
            <person name="Heuer A."/>
            <person name="Rast P."/>
            <person name="Oberbeckmann S."/>
            <person name="Bunk B."/>
            <person name="Jeske O."/>
            <person name="Meyerdierks A."/>
            <person name="Storesund J.E."/>
            <person name="Kallscheuer N."/>
            <person name="Luecker S."/>
            <person name="Lage O.M."/>
            <person name="Pohl T."/>
            <person name="Merkel B.J."/>
            <person name="Hornburger P."/>
            <person name="Mueller R.-W."/>
            <person name="Bruemmer F."/>
            <person name="Labrenz M."/>
            <person name="Spormann A.M."/>
            <person name="Op den Camp H."/>
            <person name="Overmann J."/>
            <person name="Amann R."/>
            <person name="Jetten M.S.M."/>
            <person name="Mascher T."/>
            <person name="Medema M.H."/>
            <person name="Devos D.P."/>
            <person name="Kaster A.-K."/>
            <person name="Ovreas L."/>
            <person name="Rohde M."/>
            <person name="Galperin M.Y."/>
            <person name="Jogler C."/>
        </authorList>
    </citation>
    <scope>NUCLEOTIDE SEQUENCE [LARGE SCALE GENOMIC DNA]</scope>
    <source>
        <strain evidence="1 2">Poly24</strain>
    </source>
</reference>
<evidence type="ECO:0000313" key="1">
    <source>
        <dbReference type="EMBL" id="QDV70804.1"/>
    </source>
</evidence>
<dbReference type="AlphaFoldDB" id="A0A518JZ39"/>
<organism evidence="1 2">
    <name type="scientific">Rosistilla carotiformis</name>
    <dbReference type="NCBI Taxonomy" id="2528017"/>
    <lineage>
        <taxon>Bacteria</taxon>
        <taxon>Pseudomonadati</taxon>
        <taxon>Planctomycetota</taxon>
        <taxon>Planctomycetia</taxon>
        <taxon>Pirellulales</taxon>
        <taxon>Pirellulaceae</taxon>
        <taxon>Rosistilla</taxon>
    </lineage>
</organism>
<keyword evidence="2" id="KW-1185">Reference proteome</keyword>
<sequence>MGKMTGTVPRRQCEVAISQLPLGDLAGDDLVLIAILRHNGPFGLGTQ</sequence>
<dbReference type="KEGG" id="rcf:Poly24_45360"/>
<accession>A0A518JZ39</accession>
<protein>
    <submittedName>
        <fullName evidence="1">Uncharacterized protein</fullName>
    </submittedName>
</protein>